<comment type="cofactor">
    <cofactor evidence="1">
        <name>Zn(2+)</name>
        <dbReference type="ChEBI" id="CHEBI:29105"/>
    </cofactor>
</comment>
<dbReference type="Pfam" id="PF08240">
    <property type="entry name" value="ADH_N"/>
    <property type="match status" value="1"/>
</dbReference>
<keyword evidence="9" id="KW-1185">Reference proteome</keyword>
<dbReference type="OrthoDB" id="5407715at2759"/>
<dbReference type="Gene3D" id="3.90.180.10">
    <property type="entry name" value="Medium-chain alcohol dehydrogenases, catalytic domain"/>
    <property type="match status" value="1"/>
</dbReference>
<evidence type="ECO:0000256" key="3">
    <source>
        <dbReference type="ARBA" id="ARBA00022723"/>
    </source>
</evidence>
<dbReference type="AlphaFoldDB" id="A0A6A5X7K6"/>
<organism evidence="8 9">
    <name type="scientific">Aaosphaeria arxii CBS 175.79</name>
    <dbReference type="NCBI Taxonomy" id="1450172"/>
    <lineage>
        <taxon>Eukaryota</taxon>
        <taxon>Fungi</taxon>
        <taxon>Dikarya</taxon>
        <taxon>Ascomycota</taxon>
        <taxon>Pezizomycotina</taxon>
        <taxon>Dothideomycetes</taxon>
        <taxon>Pleosporomycetidae</taxon>
        <taxon>Pleosporales</taxon>
        <taxon>Pleosporales incertae sedis</taxon>
        <taxon>Aaosphaeria</taxon>
    </lineage>
</organism>
<dbReference type="EMBL" id="ML978080">
    <property type="protein sequence ID" value="KAF2008912.1"/>
    <property type="molecule type" value="Genomic_DNA"/>
</dbReference>
<gene>
    <name evidence="8" type="ORF">BU24DRAFT_402211</name>
</gene>
<dbReference type="GO" id="GO:0016491">
    <property type="term" value="F:oxidoreductase activity"/>
    <property type="evidence" value="ECO:0007669"/>
    <property type="project" value="UniProtKB-KW"/>
</dbReference>
<name>A0A6A5X7K6_9PLEO</name>
<accession>A0A6A5X7K6</accession>
<dbReference type="Gene3D" id="3.40.50.720">
    <property type="entry name" value="NAD(P)-binding Rossmann-like Domain"/>
    <property type="match status" value="1"/>
</dbReference>
<evidence type="ECO:0000256" key="5">
    <source>
        <dbReference type="ARBA" id="ARBA00023002"/>
    </source>
</evidence>
<evidence type="ECO:0000259" key="6">
    <source>
        <dbReference type="Pfam" id="PF00107"/>
    </source>
</evidence>
<evidence type="ECO:0000259" key="7">
    <source>
        <dbReference type="Pfam" id="PF08240"/>
    </source>
</evidence>
<dbReference type="Proteomes" id="UP000799778">
    <property type="component" value="Unassembled WGS sequence"/>
</dbReference>
<evidence type="ECO:0000256" key="2">
    <source>
        <dbReference type="ARBA" id="ARBA00008072"/>
    </source>
</evidence>
<keyword evidence="3" id="KW-0479">Metal-binding</keyword>
<keyword evidence="4" id="KW-0862">Zinc</keyword>
<dbReference type="GO" id="GO:0046872">
    <property type="term" value="F:metal ion binding"/>
    <property type="evidence" value="ECO:0007669"/>
    <property type="project" value="UniProtKB-KW"/>
</dbReference>
<dbReference type="InterPro" id="IPR011032">
    <property type="entry name" value="GroES-like_sf"/>
</dbReference>
<dbReference type="RefSeq" id="XP_033377251.1">
    <property type="nucleotide sequence ID" value="XM_033525516.1"/>
</dbReference>
<reference evidence="8" key="1">
    <citation type="journal article" date="2020" name="Stud. Mycol.">
        <title>101 Dothideomycetes genomes: a test case for predicting lifestyles and emergence of pathogens.</title>
        <authorList>
            <person name="Haridas S."/>
            <person name="Albert R."/>
            <person name="Binder M."/>
            <person name="Bloem J."/>
            <person name="Labutti K."/>
            <person name="Salamov A."/>
            <person name="Andreopoulos B."/>
            <person name="Baker S."/>
            <person name="Barry K."/>
            <person name="Bills G."/>
            <person name="Bluhm B."/>
            <person name="Cannon C."/>
            <person name="Castanera R."/>
            <person name="Culley D."/>
            <person name="Daum C."/>
            <person name="Ezra D."/>
            <person name="Gonzalez J."/>
            <person name="Henrissat B."/>
            <person name="Kuo A."/>
            <person name="Liang C."/>
            <person name="Lipzen A."/>
            <person name="Lutzoni F."/>
            <person name="Magnuson J."/>
            <person name="Mondo S."/>
            <person name="Nolan M."/>
            <person name="Ohm R."/>
            <person name="Pangilinan J."/>
            <person name="Park H.-J."/>
            <person name="Ramirez L."/>
            <person name="Alfaro M."/>
            <person name="Sun H."/>
            <person name="Tritt A."/>
            <person name="Yoshinaga Y."/>
            <person name="Zwiers L.-H."/>
            <person name="Turgeon B."/>
            <person name="Goodwin S."/>
            <person name="Spatafora J."/>
            <person name="Crous P."/>
            <person name="Grigoriev I."/>
        </authorList>
    </citation>
    <scope>NUCLEOTIDE SEQUENCE</scope>
    <source>
        <strain evidence="8">CBS 175.79</strain>
    </source>
</reference>
<dbReference type="Pfam" id="PF00107">
    <property type="entry name" value="ADH_zinc_N"/>
    <property type="match status" value="1"/>
</dbReference>
<evidence type="ECO:0000256" key="1">
    <source>
        <dbReference type="ARBA" id="ARBA00001947"/>
    </source>
</evidence>
<proteinExistence type="inferred from homology"/>
<evidence type="ECO:0000313" key="9">
    <source>
        <dbReference type="Proteomes" id="UP000799778"/>
    </source>
</evidence>
<dbReference type="InterPro" id="IPR013154">
    <property type="entry name" value="ADH-like_N"/>
</dbReference>
<keyword evidence="5" id="KW-0560">Oxidoreductase</keyword>
<dbReference type="InterPro" id="IPR013149">
    <property type="entry name" value="ADH-like_C"/>
</dbReference>
<dbReference type="InterPro" id="IPR036291">
    <property type="entry name" value="NAD(P)-bd_dom_sf"/>
</dbReference>
<dbReference type="PANTHER" id="PTHR43350:SF17">
    <property type="entry name" value="NAD-DEPENDENT ALCOHOL DEHYDROGENASE"/>
    <property type="match status" value="1"/>
</dbReference>
<evidence type="ECO:0000313" key="8">
    <source>
        <dbReference type="EMBL" id="KAF2008912.1"/>
    </source>
</evidence>
<comment type="similarity">
    <text evidence="2">Belongs to the zinc-containing alcohol dehydrogenase family.</text>
</comment>
<dbReference type="SUPFAM" id="SSF51735">
    <property type="entry name" value="NAD(P)-binding Rossmann-fold domains"/>
    <property type="match status" value="1"/>
</dbReference>
<evidence type="ECO:0000256" key="4">
    <source>
        <dbReference type="ARBA" id="ARBA00022833"/>
    </source>
</evidence>
<dbReference type="CDD" id="cd05188">
    <property type="entry name" value="MDR"/>
    <property type="match status" value="1"/>
</dbReference>
<sequence>MEHSLPSHHRALVLDDRRSGFELKTIPTPSPDPGSAVVQISAAGILPYHHQVLRHYPIPTPLVGGFSAIGRVVATGPDAVALQPGTFVYVDCVIRARDDPDSLFLSAIIEGFTDGSKKLMRDVWRNGTFAEYSKVPLENCIPLNEARLNTELGYSIPSLMYMAFLMVPYGGLRDINVQPGETIIVCPATGGYSSAGVLVAVAMGARVIAMARNTEKLALLVEHVKRVLPNASIATAQITGDEAKDATTLREFGPADAVLDLTPHAASSSSHTRSAIKALRRGGRVSLMGSTEGIGAPEIMMNDITLKGKMMYDRLDILSFVKMLECGLFPQGENFAKTAVFSLEQWKEGLDAAENRSGIGQCTVFVP</sequence>
<protein>
    <submittedName>
        <fullName evidence="8">GroES-like protein</fullName>
    </submittedName>
</protein>
<dbReference type="SUPFAM" id="SSF50129">
    <property type="entry name" value="GroES-like"/>
    <property type="match status" value="1"/>
</dbReference>
<dbReference type="PANTHER" id="PTHR43350">
    <property type="entry name" value="NAD-DEPENDENT ALCOHOL DEHYDROGENASE"/>
    <property type="match status" value="1"/>
</dbReference>
<feature type="domain" description="Alcohol dehydrogenase-like C-terminal" evidence="6">
    <location>
        <begin position="195"/>
        <end position="319"/>
    </location>
</feature>
<feature type="domain" description="Alcohol dehydrogenase-like N-terminal" evidence="7">
    <location>
        <begin position="33"/>
        <end position="144"/>
    </location>
</feature>
<dbReference type="GeneID" id="54282913"/>